<dbReference type="Gene3D" id="3.40.50.1820">
    <property type="entry name" value="alpha/beta hydrolase"/>
    <property type="match status" value="1"/>
</dbReference>
<dbReference type="AlphaFoldDB" id="A0A9P5NEH9"/>
<dbReference type="InterPro" id="IPR050300">
    <property type="entry name" value="GDXG_lipolytic_enzyme"/>
</dbReference>
<feature type="domain" description="Peptidase S9 prolyl oligopeptidase catalytic" evidence="3">
    <location>
        <begin position="301"/>
        <end position="358"/>
    </location>
</feature>
<evidence type="ECO:0000313" key="5">
    <source>
        <dbReference type="EMBL" id="KAF8885678.1"/>
    </source>
</evidence>
<dbReference type="PANTHER" id="PTHR48081:SF3">
    <property type="entry name" value="ALPHA_BETA HYDROLASE FOLD-3 DOMAIN-CONTAINING PROTEIN"/>
    <property type="match status" value="1"/>
</dbReference>
<evidence type="ECO:0000256" key="1">
    <source>
        <dbReference type="ARBA" id="ARBA00022801"/>
    </source>
</evidence>
<feature type="region of interest" description="Disordered" evidence="2">
    <location>
        <begin position="248"/>
        <end position="276"/>
    </location>
</feature>
<keyword evidence="1 5" id="KW-0378">Hydrolase</keyword>
<dbReference type="SUPFAM" id="SSF53474">
    <property type="entry name" value="alpha/beta-Hydrolases"/>
    <property type="match status" value="1"/>
</dbReference>
<sequence>MTSLIDHLDDHTTVDYKTLDGSLPISFDVYFPSLEDAPKEDVRLLPTVIYFHAGGLTVGSRESWFPNWLQKRVNSLGFVFISADYQLLPPSTAHDIVKDIQDLFSFITRNEIKTGEVTFKADGDRIAVCGSSAGGLCAYLAVMNCRPKPKALVSLYGMGGNFFTPHYLTPKSGVFFRGREPLSPSDFESYLYPFTKGPLPRIADSPRAYHPQTYHIPNYPANERQFLPRLYLQLGIFIDYYTGMHEPSLSEGNDKDHEEGAGKGNHGAAGSPTIPTTTVEDYKQTIPSIYHSVFPQLADHRAWPPSLLLHGTADTAVPVEDSRNLLRLLKNAGVPVEIIELEGQEHSFDYQLNAEGLWKEQFDCVKEFLDKCLRS</sequence>
<accession>A0A9P5NEH9</accession>
<evidence type="ECO:0000259" key="4">
    <source>
        <dbReference type="Pfam" id="PF07859"/>
    </source>
</evidence>
<dbReference type="InterPro" id="IPR013094">
    <property type="entry name" value="AB_hydrolase_3"/>
</dbReference>
<proteinExistence type="predicted"/>
<dbReference type="Pfam" id="PF07859">
    <property type="entry name" value="Abhydrolase_3"/>
    <property type="match status" value="1"/>
</dbReference>
<comment type="caution">
    <text evidence="5">The sequence shown here is derived from an EMBL/GenBank/DDBJ whole genome shotgun (WGS) entry which is preliminary data.</text>
</comment>
<gene>
    <name evidence="5" type="ORF">CPB84DRAFT_1788124</name>
</gene>
<dbReference type="GO" id="GO:0006508">
    <property type="term" value="P:proteolysis"/>
    <property type="evidence" value="ECO:0007669"/>
    <property type="project" value="InterPro"/>
</dbReference>
<dbReference type="EMBL" id="JADNYJ010000100">
    <property type="protein sequence ID" value="KAF8885678.1"/>
    <property type="molecule type" value="Genomic_DNA"/>
</dbReference>
<reference evidence="5" key="1">
    <citation type="submission" date="2020-11" db="EMBL/GenBank/DDBJ databases">
        <authorList>
            <consortium name="DOE Joint Genome Institute"/>
            <person name="Ahrendt S."/>
            <person name="Riley R."/>
            <person name="Andreopoulos W."/>
            <person name="LaButti K."/>
            <person name="Pangilinan J."/>
            <person name="Ruiz-duenas F.J."/>
            <person name="Barrasa J.M."/>
            <person name="Sanchez-Garcia M."/>
            <person name="Camarero S."/>
            <person name="Miyauchi S."/>
            <person name="Serrano A."/>
            <person name="Linde D."/>
            <person name="Babiker R."/>
            <person name="Drula E."/>
            <person name="Ayuso-Fernandez I."/>
            <person name="Pacheco R."/>
            <person name="Padilla G."/>
            <person name="Ferreira P."/>
            <person name="Barriuso J."/>
            <person name="Kellner H."/>
            <person name="Castanera R."/>
            <person name="Alfaro M."/>
            <person name="Ramirez L."/>
            <person name="Pisabarro A.G."/>
            <person name="Kuo A."/>
            <person name="Tritt A."/>
            <person name="Lipzen A."/>
            <person name="He G."/>
            <person name="Yan M."/>
            <person name="Ng V."/>
            <person name="Cullen D."/>
            <person name="Martin F."/>
            <person name="Rosso M.-N."/>
            <person name="Henrissat B."/>
            <person name="Hibbett D."/>
            <person name="Martinez A.T."/>
            <person name="Grigoriev I.V."/>
        </authorList>
    </citation>
    <scope>NUCLEOTIDE SEQUENCE</scope>
    <source>
        <strain evidence="5">AH 44721</strain>
    </source>
</reference>
<dbReference type="InterPro" id="IPR029058">
    <property type="entry name" value="AB_hydrolase_fold"/>
</dbReference>
<dbReference type="Proteomes" id="UP000724874">
    <property type="component" value="Unassembled WGS sequence"/>
</dbReference>
<evidence type="ECO:0000313" key="6">
    <source>
        <dbReference type="Proteomes" id="UP000724874"/>
    </source>
</evidence>
<dbReference type="Pfam" id="PF00326">
    <property type="entry name" value="Peptidase_S9"/>
    <property type="match status" value="1"/>
</dbReference>
<name>A0A9P5NEH9_GYMJU</name>
<feature type="compositionally biased region" description="Basic and acidic residues" evidence="2">
    <location>
        <begin position="252"/>
        <end position="261"/>
    </location>
</feature>
<dbReference type="PANTHER" id="PTHR48081">
    <property type="entry name" value="AB HYDROLASE SUPERFAMILY PROTEIN C4A8.06C"/>
    <property type="match status" value="1"/>
</dbReference>
<evidence type="ECO:0000259" key="3">
    <source>
        <dbReference type="Pfam" id="PF00326"/>
    </source>
</evidence>
<dbReference type="GO" id="GO:0008236">
    <property type="term" value="F:serine-type peptidase activity"/>
    <property type="evidence" value="ECO:0007669"/>
    <property type="project" value="InterPro"/>
</dbReference>
<dbReference type="OrthoDB" id="19653at2759"/>
<organism evidence="5 6">
    <name type="scientific">Gymnopilus junonius</name>
    <name type="common">Spectacular rustgill mushroom</name>
    <name type="synonym">Gymnopilus spectabilis subsp. junonius</name>
    <dbReference type="NCBI Taxonomy" id="109634"/>
    <lineage>
        <taxon>Eukaryota</taxon>
        <taxon>Fungi</taxon>
        <taxon>Dikarya</taxon>
        <taxon>Basidiomycota</taxon>
        <taxon>Agaricomycotina</taxon>
        <taxon>Agaricomycetes</taxon>
        <taxon>Agaricomycetidae</taxon>
        <taxon>Agaricales</taxon>
        <taxon>Agaricineae</taxon>
        <taxon>Hymenogastraceae</taxon>
        <taxon>Gymnopilus</taxon>
    </lineage>
</organism>
<evidence type="ECO:0000256" key="2">
    <source>
        <dbReference type="SAM" id="MobiDB-lite"/>
    </source>
</evidence>
<dbReference type="InterPro" id="IPR001375">
    <property type="entry name" value="Peptidase_S9_cat"/>
</dbReference>
<feature type="domain" description="Alpha/beta hydrolase fold-3" evidence="4">
    <location>
        <begin position="48"/>
        <end position="158"/>
    </location>
</feature>
<protein>
    <submittedName>
        <fullName evidence="5">Alpha/Beta hydrolase protein</fullName>
    </submittedName>
</protein>
<keyword evidence="6" id="KW-1185">Reference proteome</keyword>